<dbReference type="SUPFAM" id="SSF53474">
    <property type="entry name" value="alpha/beta-Hydrolases"/>
    <property type="match status" value="1"/>
</dbReference>
<organism evidence="2 3">
    <name type="scientific">Burkholderia metallica</name>
    <dbReference type="NCBI Taxonomy" id="488729"/>
    <lineage>
        <taxon>Bacteria</taxon>
        <taxon>Pseudomonadati</taxon>
        <taxon>Pseudomonadota</taxon>
        <taxon>Betaproteobacteria</taxon>
        <taxon>Burkholderiales</taxon>
        <taxon>Burkholderiaceae</taxon>
        <taxon>Burkholderia</taxon>
        <taxon>Burkholderia cepacia complex</taxon>
    </lineage>
</organism>
<keyword evidence="3" id="KW-1185">Reference proteome</keyword>
<proteinExistence type="predicted"/>
<accession>A0ABT8PLB1</accession>
<dbReference type="RefSeq" id="WP_301757360.1">
    <property type="nucleotide sequence ID" value="NZ_JAUJSQ010000019.1"/>
</dbReference>
<gene>
    <name evidence="2" type="ORF">QZM52_32170</name>
</gene>
<dbReference type="GO" id="GO:0016787">
    <property type="term" value="F:hydrolase activity"/>
    <property type="evidence" value="ECO:0007669"/>
    <property type="project" value="UniProtKB-KW"/>
</dbReference>
<reference evidence="2" key="1">
    <citation type="submission" date="2023-07" db="EMBL/GenBank/DDBJ databases">
        <title>A collection of bacterial strains from the Burkholderia cepacia Research Laboratory and Repository.</title>
        <authorList>
            <person name="Lipuma J."/>
            <person name="Spilker T."/>
            <person name="Caverly L."/>
        </authorList>
    </citation>
    <scope>NUCLEOTIDE SEQUENCE</scope>
    <source>
        <strain evidence="2">AU42020</strain>
    </source>
</reference>
<dbReference type="EMBL" id="JAUJSQ010000019">
    <property type="protein sequence ID" value="MDN7935938.1"/>
    <property type="molecule type" value="Genomic_DNA"/>
</dbReference>
<dbReference type="PANTHER" id="PTHR43433">
    <property type="entry name" value="HYDROLASE, ALPHA/BETA FOLD FAMILY PROTEIN"/>
    <property type="match status" value="1"/>
</dbReference>
<dbReference type="InterPro" id="IPR029058">
    <property type="entry name" value="AB_hydrolase_fold"/>
</dbReference>
<dbReference type="InterPro" id="IPR000073">
    <property type="entry name" value="AB_hydrolase_1"/>
</dbReference>
<dbReference type="InterPro" id="IPR050471">
    <property type="entry name" value="AB_hydrolase"/>
</dbReference>
<evidence type="ECO:0000313" key="3">
    <source>
        <dbReference type="Proteomes" id="UP001171606"/>
    </source>
</evidence>
<name>A0ABT8PLB1_9BURK</name>
<dbReference type="Proteomes" id="UP001171606">
    <property type="component" value="Unassembled WGS sequence"/>
</dbReference>
<protein>
    <submittedName>
        <fullName evidence="2">Alpha/beta hydrolase</fullName>
    </submittedName>
</protein>
<feature type="domain" description="AB hydrolase-1" evidence="1">
    <location>
        <begin position="34"/>
        <end position="283"/>
    </location>
</feature>
<sequence>MSIHAMDEARDLFCDVPTGVRLCYRTYGLENAEPLLLIAGLSLQLTSWPANMIDALVQRGFRVIVLDNRDVGRSSRIAQKPPGLLRQFLRLPMPCAYSLEDMAADTVGLLDHLRVARVHVVGMSMGGMIAQIIAGSHPHRTLSLTSIFSTTGSRKVGQPALSSMSMLTRPPARTRDEAMQRYSAVMAHIGTQTYPVDDAARRAYAADAWDRGQQAKDAEGMARQLGAIIKSGDRTAEVRRIRVPTLVVHGDRDRMVAASGGTATAAAIPGAEMVTIRGMGHDIPAGVVPLLVDLIAGHAGRHAAGSAAEPMNAGRHSA</sequence>
<dbReference type="Pfam" id="PF00561">
    <property type="entry name" value="Abhydrolase_1"/>
    <property type="match status" value="1"/>
</dbReference>
<comment type="caution">
    <text evidence="2">The sequence shown here is derived from an EMBL/GenBank/DDBJ whole genome shotgun (WGS) entry which is preliminary data.</text>
</comment>
<evidence type="ECO:0000259" key="1">
    <source>
        <dbReference type="Pfam" id="PF00561"/>
    </source>
</evidence>
<keyword evidence="2" id="KW-0378">Hydrolase</keyword>
<evidence type="ECO:0000313" key="2">
    <source>
        <dbReference type="EMBL" id="MDN7935938.1"/>
    </source>
</evidence>
<dbReference type="PANTHER" id="PTHR43433:SF5">
    <property type="entry name" value="AB HYDROLASE-1 DOMAIN-CONTAINING PROTEIN"/>
    <property type="match status" value="1"/>
</dbReference>
<dbReference type="Gene3D" id="3.40.50.1820">
    <property type="entry name" value="alpha/beta hydrolase"/>
    <property type="match status" value="1"/>
</dbReference>